<proteinExistence type="predicted"/>
<organism evidence="1">
    <name type="scientific">Rhizophora mucronata</name>
    <name type="common">Asiatic mangrove</name>
    <dbReference type="NCBI Taxonomy" id="61149"/>
    <lineage>
        <taxon>Eukaryota</taxon>
        <taxon>Viridiplantae</taxon>
        <taxon>Streptophyta</taxon>
        <taxon>Embryophyta</taxon>
        <taxon>Tracheophyta</taxon>
        <taxon>Spermatophyta</taxon>
        <taxon>Magnoliopsida</taxon>
        <taxon>eudicotyledons</taxon>
        <taxon>Gunneridae</taxon>
        <taxon>Pentapetalae</taxon>
        <taxon>rosids</taxon>
        <taxon>fabids</taxon>
        <taxon>Malpighiales</taxon>
        <taxon>Rhizophoraceae</taxon>
        <taxon>Rhizophora</taxon>
    </lineage>
</organism>
<name>A0A2P2IQG9_RHIMU</name>
<reference evidence="1" key="1">
    <citation type="submission" date="2018-02" db="EMBL/GenBank/DDBJ databases">
        <title>Rhizophora mucronata_Transcriptome.</title>
        <authorList>
            <person name="Meera S.P."/>
            <person name="Sreeshan A."/>
            <person name="Augustine A."/>
        </authorList>
    </citation>
    <scope>NUCLEOTIDE SEQUENCE</scope>
    <source>
        <tissue evidence="1">Leaf</tissue>
    </source>
</reference>
<sequence length="61" mass="7000">MHGWTTNRSNTSVLHGSMSIKVMVTELKNLCHNVEEYIKLPGEDNKHKLQHARSILSKSRN</sequence>
<protein>
    <submittedName>
        <fullName evidence="1">Uncharacterized protein</fullName>
    </submittedName>
</protein>
<evidence type="ECO:0000313" key="1">
    <source>
        <dbReference type="EMBL" id="MBW83465.1"/>
    </source>
</evidence>
<dbReference type="AlphaFoldDB" id="A0A2P2IQG9"/>
<dbReference type="EMBL" id="GGEC01002982">
    <property type="protein sequence ID" value="MBW83465.1"/>
    <property type="molecule type" value="Transcribed_RNA"/>
</dbReference>
<accession>A0A2P2IQG9</accession>